<dbReference type="EMBL" id="JACGWO010000001">
    <property type="protein sequence ID" value="KAK4440060.1"/>
    <property type="molecule type" value="Genomic_DNA"/>
</dbReference>
<feature type="compositionally biased region" description="Polar residues" evidence="1">
    <location>
        <begin position="181"/>
        <end position="194"/>
    </location>
</feature>
<sequence length="274" mass="29554">MDNSSLCGTSVSEGENFEAISNSITSMGEHNSIDKLSPGLSGKLKINDGDGTNETNDLQKVPVDRYYIEEDEEEDEEEDDFSEEALLVQMGYAEPESRRDTLKGPQKQYYDEAEEEEEEDLSEESLLAQMGYLKNEPPKHEPITTPMADLHLVSALKGSREKEGKPAKECRVSWAPDVNDPPSTSDADFAMSQTGRHKGVQKVKGAAGKNRQKAGGKGAAPGEVEGKGSRGGGSKENVGGGGKAAGKDKNKKKVDKKQAKKHGGRASKYSDSSE</sequence>
<organism evidence="2 3">
    <name type="scientific">Sesamum alatum</name>
    <dbReference type="NCBI Taxonomy" id="300844"/>
    <lineage>
        <taxon>Eukaryota</taxon>
        <taxon>Viridiplantae</taxon>
        <taxon>Streptophyta</taxon>
        <taxon>Embryophyta</taxon>
        <taxon>Tracheophyta</taxon>
        <taxon>Spermatophyta</taxon>
        <taxon>Magnoliopsida</taxon>
        <taxon>eudicotyledons</taxon>
        <taxon>Gunneridae</taxon>
        <taxon>Pentapetalae</taxon>
        <taxon>asterids</taxon>
        <taxon>lamiids</taxon>
        <taxon>Lamiales</taxon>
        <taxon>Pedaliaceae</taxon>
        <taxon>Sesamum</taxon>
    </lineage>
</organism>
<feature type="region of interest" description="Disordered" evidence="1">
    <location>
        <begin position="30"/>
        <end position="64"/>
    </location>
</feature>
<feature type="region of interest" description="Disordered" evidence="1">
    <location>
        <begin position="157"/>
        <end position="274"/>
    </location>
</feature>
<evidence type="ECO:0000256" key="1">
    <source>
        <dbReference type="SAM" id="MobiDB-lite"/>
    </source>
</evidence>
<reference evidence="2" key="1">
    <citation type="submission" date="2020-06" db="EMBL/GenBank/DDBJ databases">
        <authorList>
            <person name="Li T."/>
            <person name="Hu X."/>
            <person name="Zhang T."/>
            <person name="Song X."/>
            <person name="Zhang H."/>
            <person name="Dai N."/>
            <person name="Sheng W."/>
            <person name="Hou X."/>
            <person name="Wei L."/>
        </authorList>
    </citation>
    <scope>NUCLEOTIDE SEQUENCE</scope>
    <source>
        <strain evidence="2">3651</strain>
        <tissue evidence="2">Leaf</tissue>
    </source>
</reference>
<dbReference type="Proteomes" id="UP001293254">
    <property type="component" value="Unassembled WGS sequence"/>
</dbReference>
<name>A0AAE2CZE4_9LAMI</name>
<feature type="compositionally biased region" description="Acidic residues" evidence="1">
    <location>
        <begin position="111"/>
        <end position="123"/>
    </location>
</feature>
<evidence type="ECO:0000313" key="3">
    <source>
        <dbReference type="Proteomes" id="UP001293254"/>
    </source>
</evidence>
<reference evidence="2" key="2">
    <citation type="journal article" date="2024" name="Plant">
        <title>Genomic evolution and insights into agronomic trait innovations of Sesamum species.</title>
        <authorList>
            <person name="Miao H."/>
            <person name="Wang L."/>
            <person name="Qu L."/>
            <person name="Liu H."/>
            <person name="Sun Y."/>
            <person name="Le M."/>
            <person name="Wang Q."/>
            <person name="Wei S."/>
            <person name="Zheng Y."/>
            <person name="Lin W."/>
            <person name="Duan Y."/>
            <person name="Cao H."/>
            <person name="Xiong S."/>
            <person name="Wang X."/>
            <person name="Wei L."/>
            <person name="Li C."/>
            <person name="Ma Q."/>
            <person name="Ju M."/>
            <person name="Zhao R."/>
            <person name="Li G."/>
            <person name="Mu C."/>
            <person name="Tian Q."/>
            <person name="Mei H."/>
            <person name="Zhang T."/>
            <person name="Gao T."/>
            <person name="Zhang H."/>
        </authorList>
    </citation>
    <scope>NUCLEOTIDE SEQUENCE</scope>
    <source>
        <strain evidence="2">3651</strain>
    </source>
</reference>
<feature type="compositionally biased region" description="Gly residues" evidence="1">
    <location>
        <begin position="229"/>
        <end position="244"/>
    </location>
</feature>
<dbReference type="PANTHER" id="PTHR34952:SF2">
    <property type="entry name" value="OS05G0113500 PROTEIN"/>
    <property type="match status" value="1"/>
</dbReference>
<evidence type="ECO:0000313" key="2">
    <source>
        <dbReference type="EMBL" id="KAK4440060.1"/>
    </source>
</evidence>
<keyword evidence="3" id="KW-1185">Reference proteome</keyword>
<proteinExistence type="predicted"/>
<feature type="region of interest" description="Disordered" evidence="1">
    <location>
        <begin position="91"/>
        <end position="144"/>
    </location>
</feature>
<dbReference type="PANTHER" id="PTHR34952">
    <property type="entry name" value="OS05G0113500 PROTEIN"/>
    <property type="match status" value="1"/>
</dbReference>
<gene>
    <name evidence="2" type="ORF">Salat_0340900</name>
</gene>
<feature type="compositionally biased region" description="Basic and acidic residues" evidence="1">
    <location>
        <begin position="158"/>
        <end position="171"/>
    </location>
</feature>
<comment type="caution">
    <text evidence="2">The sequence shown here is derived from an EMBL/GenBank/DDBJ whole genome shotgun (WGS) entry which is preliminary data.</text>
</comment>
<dbReference type="AlphaFoldDB" id="A0AAE2CZE4"/>
<protein>
    <submittedName>
        <fullName evidence="2">Uncharacterized protein</fullName>
    </submittedName>
</protein>
<feature type="compositionally biased region" description="Basic residues" evidence="1">
    <location>
        <begin position="249"/>
        <end position="265"/>
    </location>
</feature>
<accession>A0AAE2CZE4</accession>